<dbReference type="Pfam" id="PF08240">
    <property type="entry name" value="ADH_N"/>
    <property type="match status" value="1"/>
</dbReference>
<dbReference type="SUPFAM" id="SSF50129">
    <property type="entry name" value="GroES-like"/>
    <property type="match status" value="1"/>
</dbReference>
<dbReference type="InterPro" id="IPR011032">
    <property type="entry name" value="GroES-like_sf"/>
</dbReference>
<dbReference type="CDD" id="cd08241">
    <property type="entry name" value="QOR1"/>
    <property type="match status" value="1"/>
</dbReference>
<proteinExistence type="predicted"/>
<evidence type="ECO:0000259" key="1">
    <source>
        <dbReference type="SMART" id="SM00829"/>
    </source>
</evidence>
<dbReference type="InterPro" id="IPR013154">
    <property type="entry name" value="ADH-like_N"/>
</dbReference>
<dbReference type="EMBL" id="VAWE01000001">
    <property type="protein sequence ID" value="TLQ44532.1"/>
    <property type="molecule type" value="Genomic_DNA"/>
</dbReference>
<dbReference type="OrthoDB" id="9805883at2"/>
<dbReference type="PANTHER" id="PTHR43677">
    <property type="entry name" value="SHORT-CHAIN DEHYDROGENASE/REDUCTASE"/>
    <property type="match status" value="1"/>
</dbReference>
<gene>
    <name evidence="2" type="ORF">FEF34_16640</name>
</gene>
<reference evidence="2 3" key="1">
    <citation type="submission" date="2019-05" db="EMBL/GenBank/DDBJ databases">
        <title>Streptomyces marianii sp. nov., a novel marine actinomycete from southern coast of India.</title>
        <authorList>
            <person name="Iniyan A.M."/>
            <person name="Wink J."/>
            <person name="Ramprasad E."/>
            <person name="Ramana C.V."/>
            <person name="Bunk B."/>
            <person name="Sproer C."/>
            <person name="Joseph F.-J.R.S."/>
            <person name="Vincent S.G.P."/>
        </authorList>
    </citation>
    <scope>NUCLEOTIDE SEQUENCE [LARGE SCALE GENOMIC DNA]</scope>
    <source>
        <strain evidence="2 3">ICN19</strain>
    </source>
</reference>
<dbReference type="InterPro" id="IPR051397">
    <property type="entry name" value="Zn-ADH-like_protein"/>
</dbReference>
<comment type="caution">
    <text evidence="2">The sequence shown here is derived from an EMBL/GenBank/DDBJ whole genome shotgun (WGS) entry which is preliminary data.</text>
</comment>
<accession>A0A5R9E6S8</accession>
<dbReference type="Proteomes" id="UP000305921">
    <property type="component" value="Unassembled WGS sequence"/>
</dbReference>
<dbReference type="SMART" id="SM00829">
    <property type="entry name" value="PKS_ER"/>
    <property type="match status" value="1"/>
</dbReference>
<organism evidence="2 3">
    <name type="scientific">Streptomyces marianii</name>
    <dbReference type="NCBI Taxonomy" id="1817406"/>
    <lineage>
        <taxon>Bacteria</taxon>
        <taxon>Bacillati</taxon>
        <taxon>Actinomycetota</taxon>
        <taxon>Actinomycetes</taxon>
        <taxon>Kitasatosporales</taxon>
        <taxon>Streptomycetaceae</taxon>
        <taxon>Streptomyces</taxon>
    </lineage>
</organism>
<dbReference type="Pfam" id="PF00107">
    <property type="entry name" value="ADH_zinc_N"/>
    <property type="match status" value="1"/>
</dbReference>
<feature type="domain" description="Enoyl reductase (ER)" evidence="1">
    <location>
        <begin position="10"/>
        <end position="314"/>
    </location>
</feature>
<dbReference type="Gene3D" id="3.90.180.10">
    <property type="entry name" value="Medium-chain alcohol dehydrogenases, catalytic domain"/>
    <property type="match status" value="1"/>
</dbReference>
<protein>
    <submittedName>
        <fullName evidence="2">NADPH:quinone oxidoreductase family protein</fullName>
    </submittedName>
</protein>
<dbReference type="SUPFAM" id="SSF51735">
    <property type="entry name" value="NAD(P)-binding Rossmann-fold domains"/>
    <property type="match status" value="1"/>
</dbReference>
<dbReference type="InterPro" id="IPR036291">
    <property type="entry name" value="NAD(P)-bd_dom_sf"/>
</dbReference>
<dbReference type="RefSeq" id="WP_138053892.1">
    <property type="nucleotide sequence ID" value="NZ_VAWE01000001.1"/>
</dbReference>
<name>A0A5R9E6S8_9ACTN</name>
<dbReference type="Gene3D" id="3.40.50.720">
    <property type="entry name" value="NAD(P)-binding Rossmann-like Domain"/>
    <property type="match status" value="1"/>
</dbReference>
<dbReference type="PANTHER" id="PTHR43677:SF4">
    <property type="entry name" value="QUINONE OXIDOREDUCTASE-LIKE PROTEIN 2"/>
    <property type="match status" value="1"/>
</dbReference>
<dbReference type="InterPro" id="IPR013149">
    <property type="entry name" value="ADH-like_C"/>
</dbReference>
<dbReference type="InterPro" id="IPR020843">
    <property type="entry name" value="ER"/>
</dbReference>
<evidence type="ECO:0000313" key="2">
    <source>
        <dbReference type="EMBL" id="TLQ44532.1"/>
    </source>
</evidence>
<sequence>MKAIVIKEFGGPEVIGVSEISVPQAAEGSVLVDVERSGLNFADLHQIAGTYLKKDSLPFTPGTEVFGKDPSGRRVLGIIPSGGHAQRAAVPVGSLIPVPDFVTGEEALALGVQGFTAWHLLRTCARTVRGQSIVVHAAAGGVGSLAVQLAKAWGASRVIASASTPDKRDLALSLGADSAVDSNAGDMTAALLEANRGRPVDVVLEMAGGRTLDQGLAALGTHGRMVVYGTASDEPSTPVRLESLIGASRSVVGFWAADLMRTNHRALTDALTGLFGMVKNKQLKPVIGGTHTLDDAAKAFGLLAERATTGKVVLDTTGN</sequence>
<keyword evidence="3" id="KW-1185">Reference proteome</keyword>
<dbReference type="GO" id="GO:0016491">
    <property type="term" value="F:oxidoreductase activity"/>
    <property type="evidence" value="ECO:0007669"/>
    <property type="project" value="InterPro"/>
</dbReference>
<evidence type="ECO:0000313" key="3">
    <source>
        <dbReference type="Proteomes" id="UP000305921"/>
    </source>
</evidence>
<dbReference type="AlphaFoldDB" id="A0A5R9E6S8"/>